<dbReference type="GO" id="GO:0046872">
    <property type="term" value="F:metal ion binding"/>
    <property type="evidence" value="ECO:0007669"/>
    <property type="project" value="UniProtKB-KW"/>
</dbReference>
<dbReference type="STRING" id="370764.SAMN04489810_1464"/>
<keyword evidence="4" id="KW-0862">Zinc</keyword>
<dbReference type="AlphaFoldDB" id="A0A1G7XLF7"/>
<evidence type="ECO:0000256" key="2">
    <source>
        <dbReference type="ARBA" id="ARBA00022723"/>
    </source>
</evidence>
<feature type="domain" description="Metallo-beta-lactamase" evidence="5">
    <location>
        <begin position="58"/>
        <end position="266"/>
    </location>
</feature>
<keyword evidence="3" id="KW-0378">Hydrolase</keyword>
<dbReference type="CDD" id="cd16277">
    <property type="entry name" value="metallo-hydrolase-like_MBL-fold"/>
    <property type="match status" value="1"/>
</dbReference>
<dbReference type="PANTHER" id="PTHR42978:SF6">
    <property type="entry name" value="QUORUM-QUENCHING LACTONASE YTNP-RELATED"/>
    <property type="match status" value="1"/>
</dbReference>
<accession>A0A1G7XLF7</accession>
<dbReference type="Gene3D" id="3.60.15.10">
    <property type="entry name" value="Ribonuclease Z/Hydroxyacylglutathione hydrolase-like"/>
    <property type="match status" value="1"/>
</dbReference>
<comment type="similarity">
    <text evidence="1">Belongs to the metallo-beta-lactamase superfamily.</text>
</comment>
<evidence type="ECO:0000313" key="6">
    <source>
        <dbReference type="EMBL" id="SDG85012.1"/>
    </source>
</evidence>
<reference evidence="6 7" key="1">
    <citation type="submission" date="2016-10" db="EMBL/GenBank/DDBJ databases">
        <authorList>
            <person name="de Groot N.N."/>
        </authorList>
    </citation>
    <scope>NUCLEOTIDE SEQUENCE [LARGE SCALE GENOMIC DNA]</scope>
    <source>
        <strain evidence="6 7">DSM 23142</strain>
    </source>
</reference>
<dbReference type="PANTHER" id="PTHR42978">
    <property type="entry name" value="QUORUM-QUENCHING LACTONASE YTNP-RELATED-RELATED"/>
    <property type="match status" value="1"/>
</dbReference>
<evidence type="ECO:0000259" key="5">
    <source>
        <dbReference type="SMART" id="SM00849"/>
    </source>
</evidence>
<organism evidence="6 7">
    <name type="scientific">Microbacterium pygmaeum</name>
    <dbReference type="NCBI Taxonomy" id="370764"/>
    <lineage>
        <taxon>Bacteria</taxon>
        <taxon>Bacillati</taxon>
        <taxon>Actinomycetota</taxon>
        <taxon>Actinomycetes</taxon>
        <taxon>Micrococcales</taxon>
        <taxon>Microbacteriaceae</taxon>
        <taxon>Microbacterium</taxon>
    </lineage>
</organism>
<dbReference type="InterPro" id="IPR001279">
    <property type="entry name" value="Metallo-B-lactamas"/>
</dbReference>
<proteinExistence type="inferred from homology"/>
<evidence type="ECO:0000256" key="1">
    <source>
        <dbReference type="ARBA" id="ARBA00007749"/>
    </source>
</evidence>
<dbReference type="Pfam" id="PF00753">
    <property type="entry name" value="Lactamase_B"/>
    <property type="match status" value="1"/>
</dbReference>
<dbReference type="GO" id="GO:0016787">
    <property type="term" value="F:hydrolase activity"/>
    <property type="evidence" value="ECO:0007669"/>
    <property type="project" value="UniProtKB-KW"/>
</dbReference>
<dbReference type="SUPFAM" id="SSF56281">
    <property type="entry name" value="Metallo-hydrolase/oxidoreductase"/>
    <property type="match status" value="1"/>
</dbReference>
<dbReference type="EMBL" id="LT629692">
    <property type="protein sequence ID" value="SDG85012.1"/>
    <property type="molecule type" value="Genomic_DNA"/>
</dbReference>
<evidence type="ECO:0000313" key="7">
    <source>
        <dbReference type="Proteomes" id="UP000199009"/>
    </source>
</evidence>
<evidence type="ECO:0000256" key="4">
    <source>
        <dbReference type="ARBA" id="ARBA00022833"/>
    </source>
</evidence>
<dbReference type="InterPro" id="IPR036866">
    <property type="entry name" value="RibonucZ/Hydroxyglut_hydro"/>
</dbReference>
<dbReference type="InterPro" id="IPR051013">
    <property type="entry name" value="MBL_superfamily_lactonases"/>
</dbReference>
<sequence>MSRTFRVGDLTIHQLTEFVAPFMPALEMLPALSPAMLESSRRWMGADALDADDAFVLVYQSYVVRTPQGVVLVDTGVGNGKVRPRPEWHLRDSTGFSEEWARVGLEFGDVDDVVCTHFHPDHVGWNTVRDGEKWIPAFPNARYHFARAEVAAAEQKHADEGFEPYIDSILPIIDAGGAVLHDDSFRINDYVRVEPTHGHTRGHSMVVVGADHDLAVMTGDLFHVALQLSHPEFAFVRDADPVESTASRRAVFKRFAETDTLVCTGHLPAPSVGHLRADERGGYYLETLSEEEIHEGGN</sequence>
<dbReference type="SMART" id="SM00849">
    <property type="entry name" value="Lactamase_B"/>
    <property type="match status" value="1"/>
</dbReference>
<keyword evidence="2" id="KW-0479">Metal-binding</keyword>
<name>A0A1G7XLF7_9MICO</name>
<evidence type="ECO:0000256" key="3">
    <source>
        <dbReference type="ARBA" id="ARBA00022801"/>
    </source>
</evidence>
<dbReference type="Proteomes" id="UP000199009">
    <property type="component" value="Chromosome I"/>
</dbReference>
<protein>
    <submittedName>
        <fullName evidence="6">Glyoxylase, beta-lactamase superfamily II</fullName>
    </submittedName>
</protein>
<keyword evidence="7" id="KW-1185">Reference proteome</keyword>
<gene>
    <name evidence="6" type="ORF">SAMN04489810_1464</name>
</gene>